<reference evidence="2" key="1">
    <citation type="submission" date="2009-01" db="EMBL/GenBank/DDBJ databases">
        <authorList>
            <person name="Fulton L."/>
            <person name="Clifton S."/>
            <person name="Chinwalla A.T."/>
            <person name="Mitreva M."/>
            <person name="Sodergren E."/>
            <person name="Weinstock G."/>
            <person name="Clifton S."/>
            <person name="Dooling D.J."/>
            <person name="Fulton B."/>
            <person name="Minx P."/>
            <person name="Pepin K.H."/>
            <person name="Johnson M."/>
            <person name="Bhonagiri V."/>
            <person name="Nash W.E."/>
            <person name="Mardis E.R."/>
            <person name="Wilson R.K."/>
        </authorList>
    </citation>
    <scope>NUCLEOTIDE SEQUENCE [LARGE SCALE GENOMIC DNA]</scope>
    <source>
        <strain evidence="2">ATCC 10379</strain>
    </source>
</reference>
<protein>
    <submittedName>
        <fullName evidence="2">Uncharacterized protein</fullName>
    </submittedName>
</protein>
<organism evidence="2 3">
    <name type="scientific">Gemella haemolysans ATCC 10379</name>
    <dbReference type="NCBI Taxonomy" id="546270"/>
    <lineage>
        <taxon>Bacteria</taxon>
        <taxon>Bacillati</taxon>
        <taxon>Bacillota</taxon>
        <taxon>Bacilli</taxon>
        <taxon>Bacillales</taxon>
        <taxon>Gemellaceae</taxon>
        <taxon>Gemella</taxon>
    </lineage>
</organism>
<feature type="transmembrane region" description="Helical" evidence="1">
    <location>
        <begin position="6"/>
        <end position="28"/>
    </location>
</feature>
<dbReference type="AlphaFoldDB" id="C5NX78"/>
<dbReference type="Proteomes" id="UP000006004">
    <property type="component" value="Unassembled WGS sequence"/>
</dbReference>
<keyword evidence="1" id="KW-0812">Transmembrane</keyword>
<keyword evidence="1" id="KW-0472">Membrane</keyword>
<sequence length="37" mass="4188">MLVRNLIIITFTNLVGVVFVAYFLVCVIEHTEGKTFS</sequence>
<keyword evidence="3" id="KW-1185">Reference proteome</keyword>
<gene>
    <name evidence="2" type="ORF">GEMHA0001_1741</name>
</gene>
<evidence type="ECO:0000256" key="1">
    <source>
        <dbReference type="SAM" id="Phobius"/>
    </source>
</evidence>
<accession>C5NX78</accession>
<reference evidence="2" key="2">
    <citation type="submission" date="2009-06" db="EMBL/GenBank/DDBJ databases">
        <authorList>
            <person name="Sebastian Y."/>
            <person name="Madupu R."/>
            <person name="Durkin A.S."/>
            <person name="Torralba M."/>
            <person name="Methe B."/>
            <person name="Sutton G.G."/>
            <person name="Strausberg R.L."/>
            <person name="Nelson K.E."/>
        </authorList>
    </citation>
    <scope>NUCLEOTIDE SEQUENCE [LARGE SCALE GENOMIC DNA]</scope>
    <source>
        <strain evidence="2">ATCC 10379</strain>
    </source>
</reference>
<proteinExistence type="predicted"/>
<dbReference type="EMBL" id="ACDZ02000013">
    <property type="protein sequence ID" value="EER68176.1"/>
    <property type="molecule type" value="Genomic_DNA"/>
</dbReference>
<evidence type="ECO:0000313" key="2">
    <source>
        <dbReference type="EMBL" id="EER68176.1"/>
    </source>
</evidence>
<name>C5NX78_9BACL</name>
<keyword evidence="1" id="KW-1133">Transmembrane helix</keyword>
<evidence type="ECO:0000313" key="3">
    <source>
        <dbReference type="Proteomes" id="UP000006004"/>
    </source>
</evidence>
<comment type="caution">
    <text evidence="2">The sequence shown here is derived from an EMBL/GenBank/DDBJ whole genome shotgun (WGS) entry which is preliminary data.</text>
</comment>